<evidence type="ECO:0000313" key="2">
    <source>
        <dbReference type="Proteomes" id="UP000029554"/>
    </source>
</evidence>
<dbReference type="EMBL" id="JRHH01000003">
    <property type="protein sequence ID" value="KGD68200.1"/>
    <property type="molecule type" value="Genomic_DNA"/>
</dbReference>
<comment type="caution">
    <text evidence="1">The sequence shown here is derived from an EMBL/GenBank/DDBJ whole genome shotgun (WGS) entry which is preliminary data.</text>
</comment>
<dbReference type="PROSITE" id="PS51257">
    <property type="entry name" value="PROKAR_LIPOPROTEIN"/>
    <property type="match status" value="1"/>
</dbReference>
<organism evidence="1 2">
    <name type="scientific">Flavobacterium aquatile LMG 4008 = ATCC 11947</name>
    <dbReference type="NCBI Taxonomy" id="1453498"/>
    <lineage>
        <taxon>Bacteria</taxon>
        <taxon>Pseudomonadati</taxon>
        <taxon>Bacteroidota</taxon>
        <taxon>Flavobacteriia</taxon>
        <taxon>Flavobacteriales</taxon>
        <taxon>Flavobacteriaceae</taxon>
        <taxon>Flavobacterium</taxon>
    </lineage>
</organism>
<evidence type="ECO:0000313" key="1">
    <source>
        <dbReference type="EMBL" id="KGD68200.1"/>
    </source>
</evidence>
<reference evidence="1 2" key="1">
    <citation type="submission" date="2014-09" db="EMBL/GenBank/DDBJ databases">
        <title>Whole Genome Shotgun of Flavobacterium aquatile LMG 4008.</title>
        <authorList>
            <person name="Gale A.N."/>
            <person name="Pipes S.E."/>
            <person name="Newman J.D."/>
        </authorList>
    </citation>
    <scope>NUCLEOTIDE SEQUENCE [LARGE SCALE GENOMIC DNA]</scope>
    <source>
        <strain evidence="1 2">LMG 4008</strain>
    </source>
</reference>
<dbReference type="AlphaFoldDB" id="A0A095V052"/>
<dbReference type="Proteomes" id="UP000029554">
    <property type="component" value="Unassembled WGS sequence"/>
</dbReference>
<dbReference type="RefSeq" id="WP_035125861.1">
    <property type="nucleotide sequence ID" value="NZ_JRHH01000003.1"/>
</dbReference>
<accession>A0A095V052</accession>
<dbReference type="STRING" id="1453498.LG45_07860"/>
<gene>
    <name evidence="1" type="ORF">LG45_07860</name>
</gene>
<name>A0A095V052_9FLAO</name>
<protein>
    <submittedName>
        <fullName evidence="1">Uncharacterized protein</fullName>
    </submittedName>
</protein>
<keyword evidence="2" id="KW-1185">Reference proteome</keyword>
<dbReference type="eggNOG" id="ENOG502ZSBD">
    <property type="taxonomic scope" value="Bacteria"/>
</dbReference>
<proteinExistence type="predicted"/>
<dbReference type="OrthoDB" id="1121756at2"/>
<sequence length="157" mass="17582">MKKSIFLMLFSIFIMGCKSKTPVTSTVVDNKTERAIKGNYVLSSVSYPGSDYIKVSSFDVADSKCFVGSKWKFVSNNNKGNFALDNASCTSFVSDITWYINKDGKFVMKILNDSKSKKLKEGYILRVQNVTESSFQLVDLGDVGGKSIDIVYQFQRN</sequence>